<dbReference type="GO" id="GO:0071555">
    <property type="term" value="P:cell wall organization"/>
    <property type="evidence" value="ECO:0007669"/>
    <property type="project" value="UniProtKB-UniRule"/>
</dbReference>
<dbReference type="InterPro" id="IPR038063">
    <property type="entry name" value="Transpep_catalytic_dom"/>
</dbReference>
<dbReference type="InterPro" id="IPR005490">
    <property type="entry name" value="LD_TPept_cat_dom"/>
</dbReference>
<dbReference type="EMBL" id="NBYO01000001">
    <property type="protein sequence ID" value="OXT01500.1"/>
    <property type="molecule type" value="Genomic_DNA"/>
</dbReference>
<keyword evidence="5 7" id="KW-0573">Peptidoglycan synthesis</keyword>
<dbReference type="PANTHER" id="PTHR41533">
    <property type="entry name" value="L,D-TRANSPEPTIDASE HI_1667-RELATED"/>
    <property type="match status" value="1"/>
</dbReference>
<dbReference type="GO" id="GO:0016740">
    <property type="term" value="F:transferase activity"/>
    <property type="evidence" value="ECO:0007669"/>
    <property type="project" value="UniProtKB-KW"/>
</dbReference>
<evidence type="ECO:0000256" key="3">
    <source>
        <dbReference type="ARBA" id="ARBA00022679"/>
    </source>
</evidence>
<keyword evidence="6 7" id="KW-0961">Cell wall biogenesis/degradation</keyword>
<dbReference type="Pfam" id="PF03734">
    <property type="entry name" value="YkuD"/>
    <property type="match status" value="1"/>
</dbReference>
<dbReference type="GO" id="GO:0008360">
    <property type="term" value="P:regulation of cell shape"/>
    <property type="evidence" value="ECO:0007669"/>
    <property type="project" value="UniProtKB-UniRule"/>
</dbReference>
<dbReference type="InterPro" id="IPR052905">
    <property type="entry name" value="LD-transpeptidase_YkuD-like"/>
</dbReference>
<evidence type="ECO:0000259" key="9">
    <source>
        <dbReference type="PROSITE" id="PS52029"/>
    </source>
</evidence>
<evidence type="ECO:0000313" key="10">
    <source>
        <dbReference type="EMBL" id="OXT01500.1"/>
    </source>
</evidence>
<dbReference type="AlphaFoldDB" id="A0A231V052"/>
<keyword evidence="4 7" id="KW-0133">Cell shape</keyword>
<dbReference type="SUPFAM" id="SSF47090">
    <property type="entry name" value="PGBD-like"/>
    <property type="match status" value="1"/>
</dbReference>
<keyword evidence="11" id="KW-1185">Reference proteome</keyword>
<keyword evidence="8" id="KW-0732">Signal</keyword>
<proteinExistence type="inferred from homology"/>
<dbReference type="InterPro" id="IPR036366">
    <property type="entry name" value="PGBDSf"/>
</dbReference>
<evidence type="ECO:0000256" key="7">
    <source>
        <dbReference type="PROSITE-ProRule" id="PRU01373"/>
    </source>
</evidence>
<gene>
    <name evidence="10" type="ORF">B7H23_00510</name>
</gene>
<dbReference type="PROSITE" id="PS51318">
    <property type="entry name" value="TAT"/>
    <property type="match status" value="1"/>
</dbReference>
<dbReference type="RefSeq" id="WP_094075469.1">
    <property type="nucleotide sequence ID" value="NZ_NBYO01000001.1"/>
</dbReference>
<dbReference type="PROSITE" id="PS52029">
    <property type="entry name" value="LD_TPASE"/>
    <property type="match status" value="1"/>
</dbReference>
<dbReference type="InterPro" id="IPR036365">
    <property type="entry name" value="PGBD-like_sf"/>
</dbReference>
<feature type="active site" description="Proton donor/acceptor" evidence="7">
    <location>
        <position position="323"/>
    </location>
</feature>
<keyword evidence="3" id="KW-0808">Transferase</keyword>
<dbReference type="SUPFAM" id="SSF141523">
    <property type="entry name" value="L,D-transpeptidase catalytic domain-like"/>
    <property type="match status" value="1"/>
</dbReference>
<dbReference type="PANTHER" id="PTHR41533:SF1">
    <property type="entry name" value="L,D-TRANSPEPTIDASE YCBB-RELATED"/>
    <property type="match status" value="1"/>
</dbReference>
<organism evidence="10 11">
    <name type="scientific">Notoacmeibacter marinus</name>
    <dbReference type="NCBI Taxonomy" id="1876515"/>
    <lineage>
        <taxon>Bacteria</taxon>
        <taxon>Pseudomonadati</taxon>
        <taxon>Pseudomonadota</taxon>
        <taxon>Alphaproteobacteria</taxon>
        <taxon>Hyphomicrobiales</taxon>
        <taxon>Notoacmeibacteraceae</taxon>
        <taxon>Notoacmeibacter</taxon>
    </lineage>
</organism>
<comment type="similarity">
    <text evidence="2">Belongs to the YkuD family.</text>
</comment>
<comment type="pathway">
    <text evidence="1 7">Cell wall biogenesis; peptidoglycan biosynthesis.</text>
</comment>
<dbReference type="UniPathway" id="UPA00219"/>
<feature type="active site" description="Nucleophile" evidence="7">
    <location>
        <position position="342"/>
    </location>
</feature>
<dbReference type="Gene3D" id="1.10.101.10">
    <property type="entry name" value="PGBD-like superfamily/PGBD"/>
    <property type="match status" value="1"/>
</dbReference>
<evidence type="ECO:0000256" key="5">
    <source>
        <dbReference type="ARBA" id="ARBA00022984"/>
    </source>
</evidence>
<evidence type="ECO:0000313" key="11">
    <source>
        <dbReference type="Proteomes" id="UP000215405"/>
    </source>
</evidence>
<feature type="signal peptide" evidence="8">
    <location>
        <begin position="1"/>
        <end position="25"/>
    </location>
</feature>
<evidence type="ECO:0000256" key="2">
    <source>
        <dbReference type="ARBA" id="ARBA00005992"/>
    </source>
</evidence>
<evidence type="ECO:0000256" key="8">
    <source>
        <dbReference type="SAM" id="SignalP"/>
    </source>
</evidence>
<name>A0A231V052_9HYPH</name>
<reference evidence="11" key="1">
    <citation type="journal article" date="2017" name="Int. J. Syst. Evol. Microbiol.">
        <title>Notoacmeibacter marinus gen. nov., sp. nov., isolated from the gut of a limpet and proposal of Notoacmeibacteraceae fam. nov. in the order Rhizobiales of the class Alphaproteobacteria.</title>
        <authorList>
            <person name="Huang Z."/>
            <person name="Guo F."/>
            <person name="Lai Q."/>
        </authorList>
    </citation>
    <scope>NUCLEOTIDE SEQUENCE [LARGE SCALE GENOMIC DNA]</scope>
    <source>
        <strain evidence="11">XMTR2A4</strain>
    </source>
</reference>
<evidence type="ECO:0000256" key="6">
    <source>
        <dbReference type="ARBA" id="ARBA00023316"/>
    </source>
</evidence>
<evidence type="ECO:0000256" key="1">
    <source>
        <dbReference type="ARBA" id="ARBA00004752"/>
    </source>
</evidence>
<dbReference type="Gene3D" id="2.40.440.10">
    <property type="entry name" value="L,D-transpeptidase catalytic domain-like"/>
    <property type="match status" value="1"/>
</dbReference>
<feature type="domain" description="L,D-TPase catalytic" evidence="9">
    <location>
        <begin position="187"/>
        <end position="380"/>
    </location>
</feature>
<dbReference type="GO" id="GO:0009252">
    <property type="term" value="P:peptidoglycan biosynthetic process"/>
    <property type="evidence" value="ECO:0007669"/>
    <property type="project" value="UniProtKB-UniPathway"/>
</dbReference>
<sequence length="423" mass="47516">MQIKRRHLLAGAGAMALSTASGARADDVLQQIFNTRSRSAWNDQFDGRYSAGQTVQTNQPIFSPATLGYVQQAISDYQMIEASGGWPVVPSTTKLELGVVDPAVGPLRRRLMISGDLDRNAGMSNAFDSYVNTAIKRFQTRHGLPSDGVVGEYTFKMMNVPVSTRLMQLRTNLVRLETMANSFLGERYVIVNIPAAEIEAVENGRVVQRHTAIVGKVSRQTPILNSKINQIIINPYWNAPESIIRKDIVPLMQKDPNYLNENAIRIYKHGDLENEIDPRSIDWHDPATPDYVGKLRFRQDPGKINAMASVKINFPNKHAVYMHDTPQQGLFNQLMRFESSGCVRVQNVRDLVVWLMRDTPGWDRRSIESQIKTGESVPVELSQPVPNYFTYISAWSTGRGAVHFRDDIYGRDGSTDLQLSSAY</sequence>
<protein>
    <submittedName>
        <fullName evidence="10">Murein L,D-transpeptidase</fullName>
    </submittedName>
</protein>
<dbReference type="Pfam" id="PF01471">
    <property type="entry name" value="PG_binding_1"/>
    <property type="match status" value="1"/>
</dbReference>
<accession>A0A231V052</accession>
<dbReference type="CDD" id="cd16913">
    <property type="entry name" value="YkuD_like"/>
    <property type="match status" value="1"/>
</dbReference>
<dbReference type="InterPro" id="IPR002477">
    <property type="entry name" value="Peptidoglycan-bd-like"/>
</dbReference>
<evidence type="ECO:0000256" key="4">
    <source>
        <dbReference type="ARBA" id="ARBA00022960"/>
    </source>
</evidence>
<dbReference type="Proteomes" id="UP000215405">
    <property type="component" value="Unassembled WGS sequence"/>
</dbReference>
<dbReference type="GO" id="GO:0004180">
    <property type="term" value="F:carboxypeptidase activity"/>
    <property type="evidence" value="ECO:0007669"/>
    <property type="project" value="UniProtKB-ARBA"/>
</dbReference>
<comment type="caution">
    <text evidence="10">The sequence shown here is derived from an EMBL/GenBank/DDBJ whole genome shotgun (WGS) entry which is preliminary data.</text>
</comment>
<feature type="chain" id="PRO_5012353259" evidence="8">
    <location>
        <begin position="26"/>
        <end position="423"/>
    </location>
</feature>
<dbReference type="InterPro" id="IPR006311">
    <property type="entry name" value="TAT_signal"/>
</dbReference>